<organism evidence="2">
    <name type="scientific">marine sediment metagenome</name>
    <dbReference type="NCBI Taxonomy" id="412755"/>
    <lineage>
        <taxon>unclassified sequences</taxon>
        <taxon>metagenomes</taxon>
        <taxon>ecological metagenomes</taxon>
    </lineage>
</organism>
<dbReference type="GO" id="GO:0008757">
    <property type="term" value="F:S-adenosylmethionine-dependent methyltransferase activity"/>
    <property type="evidence" value="ECO:0007669"/>
    <property type="project" value="InterPro"/>
</dbReference>
<reference evidence="2" key="1">
    <citation type="journal article" date="2015" name="Nature">
        <title>Complex archaea that bridge the gap between prokaryotes and eukaryotes.</title>
        <authorList>
            <person name="Spang A."/>
            <person name="Saw J.H."/>
            <person name="Jorgensen S.L."/>
            <person name="Zaremba-Niedzwiedzka K."/>
            <person name="Martijn J."/>
            <person name="Lind A.E."/>
            <person name="van Eijk R."/>
            <person name="Schleper C."/>
            <person name="Guy L."/>
            <person name="Ettema T.J."/>
        </authorList>
    </citation>
    <scope>NUCLEOTIDE SEQUENCE</scope>
</reference>
<dbReference type="CDD" id="cd02440">
    <property type="entry name" value="AdoMet_MTases"/>
    <property type="match status" value="1"/>
</dbReference>
<dbReference type="EMBL" id="LAZR01005484">
    <property type="protein sequence ID" value="KKM99550.1"/>
    <property type="molecule type" value="Genomic_DNA"/>
</dbReference>
<comment type="caution">
    <text evidence="2">The sequence shown here is derived from an EMBL/GenBank/DDBJ whole genome shotgun (WGS) entry which is preliminary data.</text>
</comment>
<gene>
    <name evidence="2" type="ORF">LCGC14_1146740</name>
</gene>
<dbReference type="SUPFAM" id="SSF53448">
    <property type="entry name" value="Nucleotide-diphospho-sugar transferases"/>
    <property type="match status" value="1"/>
</dbReference>
<dbReference type="Gene3D" id="3.90.550.10">
    <property type="entry name" value="Spore Coat Polysaccharide Biosynthesis Protein SpsA, Chain A"/>
    <property type="match status" value="1"/>
</dbReference>
<dbReference type="Gene3D" id="3.40.50.150">
    <property type="entry name" value="Vaccinia Virus protein VP39"/>
    <property type="match status" value="1"/>
</dbReference>
<feature type="domain" description="Methyltransferase type 11" evidence="1">
    <location>
        <begin position="272"/>
        <end position="320"/>
    </location>
</feature>
<proteinExistence type="predicted"/>
<dbReference type="InterPro" id="IPR029063">
    <property type="entry name" value="SAM-dependent_MTases_sf"/>
</dbReference>
<accession>A0A0F9PES7</accession>
<sequence length="446" mass="50901">MTKINPLIAIAIPTWGKVSISWASKYRNLGGPLGANTMELSHVVGKPIAEARNELMMAAIDNGCDFIFFLGDDVLAPSDTINHLLQRMWDNPDISMVTGMYWTKQWPTQPYVWRGIQRGPYMDWKHGEFFPVDYAGCDCLLIRLTPEMKELGPEWFSVDWAWEEEVQENMTLLSTEDFYFYTKTRKAGLKLWCDTRVQCVHEDRNSGMQYGLVDEMPQCGAIEQSLPEAQTDEAPLVKIAELGAGKSSPFFGHVDKVKVIRYDQDEVVNPDFRCDIRHIPAADKSFDVVHSRHVLEHFGRAEVMKVLQEWTRILRVGGEFRLSVPNILTAITQILLMEEGVIDTFPYAFWQLYGEQKNEADFHLNGFTPKRIQLLMERLDIFEDIEVTTDDGDDKNLNVYVKATKVRHATKHALLPDWDAIEKAEGMTMAGRTNGTARVSELAEVT</sequence>
<dbReference type="Pfam" id="PF08241">
    <property type="entry name" value="Methyltransf_11"/>
    <property type="match status" value="1"/>
</dbReference>
<protein>
    <recommendedName>
        <fullName evidence="1">Methyltransferase type 11 domain-containing protein</fullName>
    </recommendedName>
</protein>
<evidence type="ECO:0000259" key="1">
    <source>
        <dbReference type="Pfam" id="PF08241"/>
    </source>
</evidence>
<dbReference type="InterPro" id="IPR029044">
    <property type="entry name" value="Nucleotide-diphossugar_trans"/>
</dbReference>
<dbReference type="InterPro" id="IPR013216">
    <property type="entry name" value="Methyltransf_11"/>
</dbReference>
<dbReference type="SUPFAM" id="SSF53335">
    <property type="entry name" value="S-adenosyl-L-methionine-dependent methyltransferases"/>
    <property type="match status" value="1"/>
</dbReference>
<dbReference type="AlphaFoldDB" id="A0A0F9PES7"/>
<name>A0A0F9PES7_9ZZZZ</name>
<evidence type="ECO:0000313" key="2">
    <source>
        <dbReference type="EMBL" id="KKM99550.1"/>
    </source>
</evidence>